<dbReference type="GO" id="GO:0002079">
    <property type="term" value="C:inner acrosomal membrane"/>
    <property type="evidence" value="ECO:0007669"/>
    <property type="project" value="TreeGrafter"/>
</dbReference>
<evidence type="ECO:0000313" key="4">
    <source>
        <dbReference type="Proteomes" id="UP000593571"/>
    </source>
</evidence>
<dbReference type="PANTHER" id="PTHR36874:SF1">
    <property type="entry name" value="EQUATORIN"/>
    <property type="match status" value="1"/>
</dbReference>
<dbReference type="GO" id="GO:0007342">
    <property type="term" value="P:fusion of sperm to egg plasma membrane involved in single fertilization"/>
    <property type="evidence" value="ECO:0007669"/>
    <property type="project" value="InterPro"/>
</dbReference>
<dbReference type="Pfam" id="PF15339">
    <property type="entry name" value="Afaf"/>
    <property type="match status" value="1"/>
</dbReference>
<feature type="region of interest" description="Disordered" evidence="1">
    <location>
        <begin position="98"/>
        <end position="126"/>
    </location>
</feature>
<name>A0A7J8II20_ROUAE</name>
<keyword evidence="4" id="KW-1185">Reference proteome</keyword>
<evidence type="ECO:0000256" key="2">
    <source>
        <dbReference type="SAM" id="Phobius"/>
    </source>
</evidence>
<organism evidence="3 4">
    <name type="scientific">Rousettus aegyptiacus</name>
    <name type="common">Egyptian fruit bat</name>
    <name type="synonym">Pteropus aegyptiacus</name>
    <dbReference type="NCBI Taxonomy" id="9407"/>
    <lineage>
        <taxon>Eukaryota</taxon>
        <taxon>Metazoa</taxon>
        <taxon>Chordata</taxon>
        <taxon>Craniata</taxon>
        <taxon>Vertebrata</taxon>
        <taxon>Euteleostomi</taxon>
        <taxon>Mammalia</taxon>
        <taxon>Eutheria</taxon>
        <taxon>Laurasiatheria</taxon>
        <taxon>Chiroptera</taxon>
        <taxon>Yinpterochiroptera</taxon>
        <taxon>Pteropodoidea</taxon>
        <taxon>Pteropodidae</taxon>
        <taxon>Rousettinae</taxon>
        <taxon>Rousettus</taxon>
    </lineage>
</organism>
<protein>
    <submittedName>
        <fullName evidence="3">Equatorin</fullName>
    </submittedName>
</protein>
<feature type="compositionally biased region" description="Basic and acidic residues" evidence="1">
    <location>
        <begin position="257"/>
        <end position="269"/>
    </location>
</feature>
<accession>A0A7J8II20</accession>
<evidence type="ECO:0000313" key="3">
    <source>
        <dbReference type="EMBL" id="KAF6484234.1"/>
    </source>
</evidence>
<keyword evidence="2" id="KW-0812">Transmembrane</keyword>
<comment type="caution">
    <text evidence="3">The sequence shown here is derived from an EMBL/GenBank/DDBJ whole genome shotgun (WGS) entry which is preliminary data.</text>
</comment>
<dbReference type="GO" id="GO:0005886">
    <property type="term" value="C:plasma membrane"/>
    <property type="evidence" value="ECO:0007669"/>
    <property type="project" value="InterPro"/>
</dbReference>
<dbReference type="EMBL" id="JACASE010000003">
    <property type="protein sequence ID" value="KAF6484234.1"/>
    <property type="molecule type" value="Genomic_DNA"/>
</dbReference>
<keyword evidence="2" id="KW-0472">Membrane</keyword>
<dbReference type="GO" id="GO:0006897">
    <property type="term" value="P:endocytosis"/>
    <property type="evidence" value="ECO:0007669"/>
    <property type="project" value="InterPro"/>
</dbReference>
<dbReference type="Proteomes" id="UP000593571">
    <property type="component" value="Unassembled WGS sequence"/>
</dbReference>
<gene>
    <name evidence="3" type="ORF">HJG63_004573</name>
</gene>
<reference evidence="3 4" key="1">
    <citation type="journal article" date="2020" name="Nature">
        <title>Six reference-quality genomes reveal evolution of bat adaptations.</title>
        <authorList>
            <person name="Jebb D."/>
            <person name="Huang Z."/>
            <person name="Pippel M."/>
            <person name="Hughes G.M."/>
            <person name="Lavrichenko K."/>
            <person name="Devanna P."/>
            <person name="Winkler S."/>
            <person name="Jermiin L.S."/>
            <person name="Skirmuntt E.C."/>
            <person name="Katzourakis A."/>
            <person name="Burkitt-Gray L."/>
            <person name="Ray D.A."/>
            <person name="Sullivan K.A.M."/>
            <person name="Roscito J.G."/>
            <person name="Kirilenko B.M."/>
            <person name="Davalos L.M."/>
            <person name="Corthals A.P."/>
            <person name="Power M.L."/>
            <person name="Jones G."/>
            <person name="Ransome R.D."/>
            <person name="Dechmann D.K.N."/>
            <person name="Locatelli A.G."/>
            <person name="Puechmaille S.J."/>
            <person name="Fedrigo O."/>
            <person name="Jarvis E.D."/>
            <person name="Hiller M."/>
            <person name="Vernes S.C."/>
            <person name="Myers E.W."/>
            <person name="Teeling E.C."/>
        </authorList>
    </citation>
    <scope>NUCLEOTIDE SEQUENCE [LARGE SCALE GENOMIC DNA]</scope>
    <source>
        <strain evidence="3">MRouAeg1</strain>
        <tissue evidence="3">Muscle</tissue>
    </source>
</reference>
<dbReference type="PANTHER" id="PTHR36874">
    <property type="entry name" value="EQUATORIN"/>
    <property type="match status" value="1"/>
</dbReference>
<dbReference type="GO" id="GO:0060478">
    <property type="term" value="P:acrosomal vesicle exocytosis"/>
    <property type="evidence" value="ECO:0007669"/>
    <property type="project" value="InterPro"/>
</dbReference>
<keyword evidence="2" id="KW-1133">Transmembrane helix</keyword>
<feature type="transmembrane region" description="Helical" evidence="2">
    <location>
        <begin position="180"/>
        <end position="204"/>
    </location>
</feature>
<dbReference type="AlphaFoldDB" id="A0A7J8II20"/>
<evidence type="ECO:0000256" key="1">
    <source>
        <dbReference type="SAM" id="MobiDB-lite"/>
    </source>
</evidence>
<dbReference type="InterPro" id="IPR029282">
    <property type="entry name" value="Eqtn/Afaf"/>
</dbReference>
<feature type="compositionally biased region" description="Polar residues" evidence="1">
    <location>
        <begin position="98"/>
        <end position="119"/>
    </location>
</feature>
<proteinExistence type="predicted"/>
<feature type="compositionally biased region" description="Low complexity" evidence="1">
    <location>
        <begin position="241"/>
        <end position="250"/>
    </location>
</feature>
<sequence length="302" mass="33172">MNFILFIILSGVFASDNSDVTPNNEEPYRDPTNVEDYNKVEEIKDNTHATENNDHHFQDVKHYVFTTANPNGSQSEISVRATTDLSFALKNYKLDNETASLPTENPNEGSAGSSGNPVQTKPRGPNEPAFWTMLAKAINGTSGVQNGKGINDLFNPIPNSDLSNTVDNDQKGLQDIKLKLMLGISLCTLFLFVILLAVSSSLLYKLKTNYKKQSESEYSINPELANMSYFHPSEGISDTSFSKSADSSTFWGGTSSELRKSDTKSKSRMTDQISSASVEMSIGLTDEKNLPQSEEVPADTKL</sequence>
<dbReference type="GO" id="GO:0002081">
    <property type="term" value="C:outer acrosomal membrane"/>
    <property type="evidence" value="ECO:0007669"/>
    <property type="project" value="TreeGrafter"/>
</dbReference>
<feature type="region of interest" description="Disordered" evidence="1">
    <location>
        <begin position="241"/>
        <end position="302"/>
    </location>
</feature>